<dbReference type="InterPro" id="IPR013785">
    <property type="entry name" value="Aldolase_TIM"/>
</dbReference>
<comment type="similarity">
    <text evidence="1">Belongs to the DapA family.</text>
</comment>
<comment type="caution">
    <text evidence="3">The sequence shown here is derived from an EMBL/GenBank/DDBJ whole genome shotgun (WGS) entry which is preliminary data.</text>
</comment>
<dbReference type="RefSeq" id="WP_307557843.1">
    <property type="nucleotide sequence ID" value="NZ_JAUSQU010000001.1"/>
</dbReference>
<keyword evidence="2 3" id="KW-0456">Lyase</keyword>
<dbReference type="PANTHER" id="PTHR12128:SF66">
    <property type="entry name" value="4-HYDROXY-2-OXOGLUTARATE ALDOLASE, MITOCHONDRIAL"/>
    <property type="match status" value="1"/>
</dbReference>
<proteinExistence type="inferred from homology"/>
<keyword evidence="4" id="KW-1185">Reference proteome</keyword>
<sequence>MDMSLQAARLREQLRGMLLAAAATPMTASGEVDLDLVTAYFRGLIADGADGLAVLAHTGRGPFLPPPVRFAVIERAVSLGVPVLVGVGGAPDEVRPGGVTVTVSTARPDDPAVSQGASPGSTERVVEEARVAAALGAVGVLVFPSAEDRVALHDAVWRGAGLPMIAFDLYTLPCPPAVLEEIVRHPGVAGLKTALLSDAMGCQEAIRITREAGRLAITGEDRMFGPSLLWGAEAALVGLAAARVGVTRDVMRAFAGNDLREFERASALLDRLAAATFTAPMEGYVQRMLWLAAAEGRIPRSHAFDCYGPVMGEDERARKKAALAGM</sequence>
<name>A0ABT9QB16_9ACTN</name>
<dbReference type="CDD" id="cd00408">
    <property type="entry name" value="DHDPS-like"/>
    <property type="match status" value="1"/>
</dbReference>
<dbReference type="InterPro" id="IPR002220">
    <property type="entry name" value="DapA-like"/>
</dbReference>
<organism evidence="3 4">
    <name type="scientific">Streptosporangium lutulentum</name>
    <dbReference type="NCBI Taxonomy" id="1461250"/>
    <lineage>
        <taxon>Bacteria</taxon>
        <taxon>Bacillati</taxon>
        <taxon>Actinomycetota</taxon>
        <taxon>Actinomycetes</taxon>
        <taxon>Streptosporangiales</taxon>
        <taxon>Streptosporangiaceae</taxon>
        <taxon>Streptosporangium</taxon>
    </lineage>
</organism>
<evidence type="ECO:0000256" key="2">
    <source>
        <dbReference type="ARBA" id="ARBA00023239"/>
    </source>
</evidence>
<dbReference type="Gene3D" id="3.20.20.70">
    <property type="entry name" value="Aldolase class I"/>
    <property type="match status" value="1"/>
</dbReference>
<dbReference type="Proteomes" id="UP001225356">
    <property type="component" value="Unassembled WGS sequence"/>
</dbReference>
<dbReference type="SUPFAM" id="SSF51569">
    <property type="entry name" value="Aldolase"/>
    <property type="match status" value="1"/>
</dbReference>
<dbReference type="PANTHER" id="PTHR12128">
    <property type="entry name" value="DIHYDRODIPICOLINATE SYNTHASE"/>
    <property type="match status" value="1"/>
</dbReference>
<dbReference type="GO" id="GO:0008840">
    <property type="term" value="F:4-hydroxy-tetrahydrodipicolinate synthase activity"/>
    <property type="evidence" value="ECO:0007669"/>
    <property type="project" value="UniProtKB-EC"/>
</dbReference>
<evidence type="ECO:0000313" key="4">
    <source>
        <dbReference type="Proteomes" id="UP001225356"/>
    </source>
</evidence>
<protein>
    <submittedName>
        <fullName evidence="3">4-hydroxy-tetrahydrodipicolinate synthase</fullName>
        <ecNumber evidence="3">4.3.3.7</ecNumber>
    </submittedName>
</protein>
<dbReference type="EMBL" id="JAUSQU010000001">
    <property type="protein sequence ID" value="MDP9843575.1"/>
    <property type="molecule type" value="Genomic_DNA"/>
</dbReference>
<gene>
    <name evidence="3" type="ORF">J2853_002786</name>
</gene>
<accession>A0ABT9QB16</accession>
<evidence type="ECO:0000256" key="1">
    <source>
        <dbReference type="ARBA" id="ARBA00007592"/>
    </source>
</evidence>
<dbReference type="SMART" id="SM01130">
    <property type="entry name" value="DHDPS"/>
    <property type="match status" value="1"/>
</dbReference>
<reference evidence="3 4" key="1">
    <citation type="submission" date="2023-07" db="EMBL/GenBank/DDBJ databases">
        <title>Sequencing the genomes of 1000 actinobacteria strains.</title>
        <authorList>
            <person name="Klenk H.-P."/>
        </authorList>
    </citation>
    <scope>NUCLEOTIDE SEQUENCE [LARGE SCALE GENOMIC DNA]</scope>
    <source>
        <strain evidence="3 4">DSM 46740</strain>
    </source>
</reference>
<evidence type="ECO:0000313" key="3">
    <source>
        <dbReference type="EMBL" id="MDP9843575.1"/>
    </source>
</evidence>
<dbReference type="EC" id="4.3.3.7" evidence="3"/>